<dbReference type="AlphaFoldDB" id="A0A396HKJ1"/>
<dbReference type="GO" id="GO:0031369">
    <property type="term" value="F:translation initiation factor binding"/>
    <property type="evidence" value="ECO:0007669"/>
    <property type="project" value="InterPro"/>
</dbReference>
<evidence type="ECO:0000256" key="2">
    <source>
        <dbReference type="ARBA" id="ARBA00022540"/>
    </source>
</evidence>
<evidence type="ECO:0000313" key="6">
    <source>
        <dbReference type="EMBL" id="RHN51407.1"/>
    </source>
</evidence>
<evidence type="ECO:0000256" key="4">
    <source>
        <dbReference type="SAM" id="Phobius"/>
    </source>
</evidence>
<protein>
    <submittedName>
        <fullName evidence="6">Putative eukaryotic translation initiation factor 3 subunit C domain-containing protein</fullName>
    </submittedName>
</protein>
<dbReference type="Pfam" id="PF05470">
    <property type="entry name" value="eIF-3c_N"/>
    <property type="match status" value="2"/>
</dbReference>
<dbReference type="GO" id="GO:0003743">
    <property type="term" value="F:translation initiation factor activity"/>
    <property type="evidence" value="ECO:0007669"/>
    <property type="project" value="UniProtKB-KW"/>
</dbReference>
<sequence length="574" mass="65960">MTREGCKRALTRSTNSLRDSGVFPKRYIRTLLGVTARTLTKNMTALKILSMLIHRSHGKLFNKKFKWLVAVRGRKKIERFEQVDHILPTNQNWLKTPAQELQILFSVVSAQFDVNSSLIGGHMPINVWKKCVQNMLVILDILVQYPNINVDDSEEPDENETKKGADYNGSIRAEFFKSLQCIDPHTREYIERLQDEPMFGDFKGSLKVTLMRVELKPQEVYDALRTLVEPENSRTLMDGLVLLIYKYGDEPDKALAMLCHIHHHSHHDEFTKARDLLLTSHLQENGHHMDVSTQIRFNRAMSQLGLCAFPAGLVSEAHDCLSELYFGGRLKELLAQGVARSRYHKKTSEQLLESVYLISVMLLEVFNIAANVPDVKRKIISKNFSHLLEISDKKHSTVLPKMLWIMSWLSQCFLSMETSTRLVTLLHLFDVWKFVKNQDAVLEMLKDKTKEEALITTYLITFSSSYESESVMNDEHHARWDQPSGCIVFRNVELSMVQALAFELTEKLSILAKSNERATEAWLGSVGWIALPLLQVAGVKTVLFSYSLSTFYFSLLFCPVYYALHLRYVCFKRA</sequence>
<comment type="caution">
    <text evidence="6">The sequence shown here is derived from an EMBL/GenBank/DDBJ whole genome shotgun (WGS) entry which is preliminary data.</text>
</comment>
<evidence type="ECO:0000256" key="1">
    <source>
        <dbReference type="ARBA" id="ARBA00022490"/>
    </source>
</evidence>
<dbReference type="GO" id="GO:0005852">
    <property type="term" value="C:eukaryotic translation initiation factor 3 complex"/>
    <property type="evidence" value="ECO:0007669"/>
    <property type="project" value="InterPro"/>
</dbReference>
<keyword evidence="4" id="KW-0472">Membrane</keyword>
<dbReference type="Proteomes" id="UP000265566">
    <property type="component" value="Chromosome 6"/>
</dbReference>
<reference evidence="6" key="1">
    <citation type="journal article" date="2018" name="Nat. Plants">
        <title>Whole-genome landscape of Medicago truncatula symbiotic genes.</title>
        <authorList>
            <person name="Pecrix Y."/>
            <person name="Gamas P."/>
            <person name="Carrere S."/>
        </authorList>
    </citation>
    <scope>NUCLEOTIDE SEQUENCE</scope>
    <source>
        <tissue evidence="6">Leaves</tissue>
    </source>
</reference>
<keyword evidence="1" id="KW-0963">Cytoplasm</keyword>
<dbReference type="InterPro" id="IPR027516">
    <property type="entry name" value="EIF3C"/>
</dbReference>
<proteinExistence type="predicted"/>
<feature type="domain" description="Eukaryotic translation initiation factor 3 subunit C N-terminal" evidence="5">
    <location>
        <begin position="59"/>
        <end position="199"/>
    </location>
</feature>
<name>A0A396HKJ1_MEDTR</name>
<dbReference type="GO" id="GO:0003723">
    <property type="term" value="F:RNA binding"/>
    <property type="evidence" value="ECO:0007669"/>
    <property type="project" value="InterPro"/>
</dbReference>
<dbReference type="InterPro" id="IPR008905">
    <property type="entry name" value="EIF3C_N_dom"/>
</dbReference>
<dbReference type="PANTHER" id="PTHR13937:SF0">
    <property type="entry name" value="EUKARYOTIC TRANSLATION INITIATION FACTOR 3 SUBUNIT C-RELATED"/>
    <property type="match status" value="1"/>
</dbReference>
<gene>
    <name evidence="6" type="ORF">MtrunA17_Chr6g0468211</name>
</gene>
<organism evidence="6">
    <name type="scientific">Medicago truncatula</name>
    <name type="common">Barrel medic</name>
    <name type="synonym">Medicago tribuloides</name>
    <dbReference type="NCBI Taxonomy" id="3880"/>
    <lineage>
        <taxon>Eukaryota</taxon>
        <taxon>Viridiplantae</taxon>
        <taxon>Streptophyta</taxon>
        <taxon>Embryophyta</taxon>
        <taxon>Tracheophyta</taxon>
        <taxon>Spermatophyta</taxon>
        <taxon>Magnoliopsida</taxon>
        <taxon>eudicotyledons</taxon>
        <taxon>Gunneridae</taxon>
        <taxon>Pentapetalae</taxon>
        <taxon>rosids</taxon>
        <taxon>fabids</taxon>
        <taxon>Fabales</taxon>
        <taxon>Fabaceae</taxon>
        <taxon>Papilionoideae</taxon>
        <taxon>50 kb inversion clade</taxon>
        <taxon>NPAAA clade</taxon>
        <taxon>Hologalegina</taxon>
        <taxon>IRL clade</taxon>
        <taxon>Trifolieae</taxon>
        <taxon>Medicago</taxon>
    </lineage>
</organism>
<dbReference type="PANTHER" id="PTHR13937">
    <property type="entry name" value="EUKARYOTIC TRANSLATION INITATION FACTOR 3, SUBUNIT 8 EIF3S8 -RELATED"/>
    <property type="match status" value="1"/>
</dbReference>
<dbReference type="Gramene" id="rna35837">
    <property type="protein sequence ID" value="RHN51407.1"/>
    <property type="gene ID" value="gene35837"/>
</dbReference>
<keyword evidence="4" id="KW-0812">Transmembrane</keyword>
<evidence type="ECO:0000259" key="5">
    <source>
        <dbReference type="Pfam" id="PF05470"/>
    </source>
</evidence>
<feature type="domain" description="Eukaryotic translation initiation factor 3 subunit C N-terminal" evidence="5">
    <location>
        <begin position="227"/>
        <end position="372"/>
    </location>
</feature>
<evidence type="ECO:0000256" key="3">
    <source>
        <dbReference type="ARBA" id="ARBA00022917"/>
    </source>
</evidence>
<accession>A0A396HKJ1</accession>
<keyword evidence="4" id="KW-1133">Transmembrane helix</keyword>
<keyword evidence="2 6" id="KW-0396">Initiation factor</keyword>
<dbReference type="EMBL" id="PSQE01000006">
    <property type="protein sequence ID" value="RHN51407.1"/>
    <property type="molecule type" value="Genomic_DNA"/>
</dbReference>
<feature type="transmembrane region" description="Helical" evidence="4">
    <location>
        <begin position="544"/>
        <end position="564"/>
    </location>
</feature>
<keyword evidence="3" id="KW-0648">Protein biosynthesis</keyword>